<name>A0AA88A1P1_FICCA</name>
<evidence type="ECO:0000313" key="1">
    <source>
        <dbReference type="EMBL" id="GMN43215.1"/>
    </source>
</evidence>
<reference evidence="1" key="1">
    <citation type="submission" date="2023-07" db="EMBL/GenBank/DDBJ databases">
        <title>draft genome sequence of fig (Ficus carica).</title>
        <authorList>
            <person name="Takahashi T."/>
            <person name="Nishimura K."/>
        </authorList>
    </citation>
    <scope>NUCLEOTIDE SEQUENCE</scope>
</reference>
<dbReference type="AlphaFoldDB" id="A0AA88A1P1"/>
<protein>
    <submittedName>
        <fullName evidence="1">Uncharacterized protein</fullName>
    </submittedName>
</protein>
<proteinExistence type="predicted"/>
<evidence type="ECO:0000313" key="2">
    <source>
        <dbReference type="Proteomes" id="UP001187192"/>
    </source>
</evidence>
<comment type="caution">
    <text evidence="1">The sequence shown here is derived from an EMBL/GenBank/DDBJ whole genome shotgun (WGS) entry which is preliminary data.</text>
</comment>
<organism evidence="1 2">
    <name type="scientific">Ficus carica</name>
    <name type="common">Common fig</name>
    <dbReference type="NCBI Taxonomy" id="3494"/>
    <lineage>
        <taxon>Eukaryota</taxon>
        <taxon>Viridiplantae</taxon>
        <taxon>Streptophyta</taxon>
        <taxon>Embryophyta</taxon>
        <taxon>Tracheophyta</taxon>
        <taxon>Spermatophyta</taxon>
        <taxon>Magnoliopsida</taxon>
        <taxon>eudicotyledons</taxon>
        <taxon>Gunneridae</taxon>
        <taxon>Pentapetalae</taxon>
        <taxon>rosids</taxon>
        <taxon>fabids</taxon>
        <taxon>Rosales</taxon>
        <taxon>Moraceae</taxon>
        <taxon>Ficeae</taxon>
        <taxon>Ficus</taxon>
    </lineage>
</organism>
<keyword evidence="2" id="KW-1185">Reference proteome</keyword>
<gene>
    <name evidence="1" type="ORF">TIFTF001_012426</name>
</gene>
<sequence>MPVNNLEKERERRKRTHAISVAVRGCSGTVHATPHASPMPIFSPLRSRRRHCDFSSPTSLQLAGESDLSIHTDQRRGRKLLSPDLRLGWRWELGCRWVLDCLWRRGLDGLGGVRTIYPHP</sequence>
<dbReference type="Proteomes" id="UP001187192">
    <property type="component" value="Unassembled WGS sequence"/>
</dbReference>
<accession>A0AA88A1P1</accession>
<dbReference type="EMBL" id="BTGU01000016">
    <property type="protein sequence ID" value="GMN43215.1"/>
    <property type="molecule type" value="Genomic_DNA"/>
</dbReference>